<dbReference type="InterPro" id="IPR003439">
    <property type="entry name" value="ABC_transporter-like_ATP-bd"/>
</dbReference>
<dbReference type="GO" id="GO:0005524">
    <property type="term" value="F:ATP binding"/>
    <property type="evidence" value="ECO:0007669"/>
    <property type="project" value="UniProtKB-KW"/>
</dbReference>
<dbReference type="PROSITE" id="PS50893">
    <property type="entry name" value="ABC_TRANSPORTER_2"/>
    <property type="match status" value="1"/>
</dbReference>
<organism evidence="10 11">
    <name type="scientific">Pseudobowmanella zhangzhouensis</name>
    <dbReference type="NCBI Taxonomy" id="1537679"/>
    <lineage>
        <taxon>Bacteria</taxon>
        <taxon>Pseudomonadati</taxon>
        <taxon>Pseudomonadota</taxon>
        <taxon>Gammaproteobacteria</taxon>
        <taxon>Alteromonadales</taxon>
        <taxon>Alteromonadaceae</taxon>
    </lineage>
</organism>
<dbReference type="Pfam" id="PF00005">
    <property type="entry name" value="ABC_tran"/>
    <property type="match status" value="1"/>
</dbReference>
<dbReference type="PANTHER" id="PTHR24221:SF653">
    <property type="entry name" value="TRANSPORT ATP-BINDING PROTEIN CYDC"/>
    <property type="match status" value="1"/>
</dbReference>
<feature type="transmembrane region" description="Helical" evidence="7">
    <location>
        <begin position="41"/>
        <end position="64"/>
    </location>
</feature>
<evidence type="ECO:0000256" key="3">
    <source>
        <dbReference type="ARBA" id="ARBA00022741"/>
    </source>
</evidence>
<sequence length="496" mass="54622">MPALITLTLASVHLLAGLILLIFSAWFIAACAIAVPGFNYLLPAVVVRALALIRIAAGYGYLYFGHQHMLQRLGRLRLGLFARLQQQRILDRAASTEAMSDAIDTLANAWIAWISQLAGSVLMLLIALITSAFYSPAWFGFIALLSAMVILLWLHHYRQSRGIAAQRADARSAFEQRSERYFQAAPLWHLGAASFQMPSADKVWDAELREQHAINWHLLLLQAGSMALLILMIWMQDDSAQGHAEFLIPVMLLLAARDWLANGFSANQAWVRDQHANTQLASLPLQPLTRKTAPDPVTSMQIKELKPDGRPVAPVSMTLPASGICLLRGSSGSGKSSLLQAIAGLIPASGSREMDGIPLPNGLCDAMRYVEQFPQCLNGTLLENLKVANPDLTEPEAFNVLHAVGLGYLTDLHDWLGVGGRRLSGGELKRLGLARAKIADRPVWLVDEPFEGLDQEYMHALCQWLQAQAQQRLILIASHIEPTALRIHQSLNLDDR</sequence>
<keyword evidence="4 10" id="KW-0067">ATP-binding</keyword>
<proteinExistence type="predicted"/>
<dbReference type="Gene3D" id="3.40.50.300">
    <property type="entry name" value="P-loop containing nucleotide triphosphate hydrolases"/>
    <property type="match status" value="1"/>
</dbReference>
<feature type="transmembrane region" description="Helical" evidence="7">
    <location>
        <begin position="109"/>
        <end position="130"/>
    </location>
</feature>
<evidence type="ECO:0000256" key="1">
    <source>
        <dbReference type="ARBA" id="ARBA00004651"/>
    </source>
</evidence>
<evidence type="ECO:0000256" key="4">
    <source>
        <dbReference type="ARBA" id="ARBA00022840"/>
    </source>
</evidence>
<dbReference type="PROSITE" id="PS50929">
    <property type="entry name" value="ABC_TM1F"/>
    <property type="match status" value="1"/>
</dbReference>
<feature type="domain" description="ABC transmembrane type-1" evidence="9">
    <location>
        <begin position="4"/>
        <end position="233"/>
    </location>
</feature>
<accession>A0ABW1XNU0</accession>
<feature type="domain" description="ABC transporter" evidence="8">
    <location>
        <begin position="297"/>
        <end position="496"/>
    </location>
</feature>
<dbReference type="InterPro" id="IPR003593">
    <property type="entry name" value="AAA+_ATPase"/>
</dbReference>
<keyword evidence="6 7" id="KW-0472">Membrane</keyword>
<feature type="transmembrane region" description="Helical" evidence="7">
    <location>
        <begin position="136"/>
        <end position="154"/>
    </location>
</feature>
<dbReference type="InterPro" id="IPR027417">
    <property type="entry name" value="P-loop_NTPase"/>
</dbReference>
<dbReference type="InterPro" id="IPR036640">
    <property type="entry name" value="ABC1_TM_sf"/>
</dbReference>
<evidence type="ECO:0000313" key="10">
    <source>
        <dbReference type="EMBL" id="MFC6440837.1"/>
    </source>
</evidence>
<evidence type="ECO:0000313" key="11">
    <source>
        <dbReference type="Proteomes" id="UP001596364"/>
    </source>
</evidence>
<name>A0ABW1XNU0_9ALTE</name>
<keyword evidence="3" id="KW-0547">Nucleotide-binding</keyword>
<evidence type="ECO:0000256" key="7">
    <source>
        <dbReference type="SAM" id="Phobius"/>
    </source>
</evidence>
<protein>
    <submittedName>
        <fullName evidence="10">ATP-binding cassette domain-containing protein</fullName>
    </submittedName>
</protein>
<evidence type="ECO:0000259" key="9">
    <source>
        <dbReference type="PROSITE" id="PS50929"/>
    </source>
</evidence>
<dbReference type="InterPro" id="IPR011527">
    <property type="entry name" value="ABC1_TM_dom"/>
</dbReference>
<evidence type="ECO:0000259" key="8">
    <source>
        <dbReference type="PROSITE" id="PS50893"/>
    </source>
</evidence>
<dbReference type="Proteomes" id="UP001596364">
    <property type="component" value="Unassembled WGS sequence"/>
</dbReference>
<evidence type="ECO:0000256" key="2">
    <source>
        <dbReference type="ARBA" id="ARBA00022692"/>
    </source>
</evidence>
<keyword evidence="2 7" id="KW-0812">Transmembrane</keyword>
<evidence type="ECO:0000256" key="6">
    <source>
        <dbReference type="ARBA" id="ARBA00023136"/>
    </source>
</evidence>
<keyword evidence="11" id="KW-1185">Reference proteome</keyword>
<dbReference type="SUPFAM" id="SSF52540">
    <property type="entry name" value="P-loop containing nucleoside triphosphate hydrolases"/>
    <property type="match status" value="1"/>
</dbReference>
<feature type="transmembrane region" description="Helical" evidence="7">
    <location>
        <begin position="216"/>
        <end position="235"/>
    </location>
</feature>
<dbReference type="InterPro" id="IPR039421">
    <property type="entry name" value="Type_1_exporter"/>
</dbReference>
<dbReference type="EMBL" id="JBHSUS010000001">
    <property type="protein sequence ID" value="MFC6440837.1"/>
    <property type="molecule type" value="Genomic_DNA"/>
</dbReference>
<dbReference type="RefSeq" id="WP_131259748.1">
    <property type="nucleotide sequence ID" value="NZ_JBHSUS010000001.1"/>
</dbReference>
<gene>
    <name evidence="10" type="ORF">ACFP85_11850</name>
</gene>
<reference evidence="11" key="1">
    <citation type="journal article" date="2019" name="Int. J. Syst. Evol. Microbiol.">
        <title>The Global Catalogue of Microorganisms (GCM) 10K type strain sequencing project: providing services to taxonomists for standard genome sequencing and annotation.</title>
        <authorList>
            <consortium name="The Broad Institute Genomics Platform"/>
            <consortium name="The Broad Institute Genome Sequencing Center for Infectious Disease"/>
            <person name="Wu L."/>
            <person name="Ma J."/>
        </authorList>
    </citation>
    <scope>NUCLEOTIDE SEQUENCE [LARGE SCALE GENOMIC DNA]</scope>
    <source>
        <strain evidence="11">CGMCC 1.16031</strain>
    </source>
</reference>
<dbReference type="SMART" id="SM00382">
    <property type="entry name" value="AAA"/>
    <property type="match status" value="1"/>
</dbReference>
<evidence type="ECO:0000256" key="5">
    <source>
        <dbReference type="ARBA" id="ARBA00022989"/>
    </source>
</evidence>
<dbReference type="PANTHER" id="PTHR24221">
    <property type="entry name" value="ATP-BINDING CASSETTE SUB-FAMILY B"/>
    <property type="match status" value="1"/>
</dbReference>
<keyword evidence="5 7" id="KW-1133">Transmembrane helix</keyword>
<comment type="subcellular location">
    <subcellularLocation>
        <location evidence="1">Cell membrane</location>
        <topology evidence="1">Multi-pass membrane protein</topology>
    </subcellularLocation>
</comment>
<comment type="caution">
    <text evidence="10">The sequence shown here is derived from an EMBL/GenBank/DDBJ whole genome shotgun (WGS) entry which is preliminary data.</text>
</comment>
<dbReference type="SUPFAM" id="SSF90123">
    <property type="entry name" value="ABC transporter transmembrane region"/>
    <property type="match status" value="1"/>
</dbReference>